<dbReference type="RefSeq" id="WP_212324484.1">
    <property type="nucleotide sequence ID" value="NZ_AP024463.1"/>
</dbReference>
<dbReference type="EMBL" id="CP072384">
    <property type="protein sequence ID" value="QUC08499.1"/>
    <property type="molecule type" value="Genomic_DNA"/>
</dbReference>
<accession>A0ABX7Y5K9</accession>
<keyword evidence="2" id="KW-1185">Reference proteome</keyword>
<sequence length="122" mass="13026">MSDVKIEVGDLETLSSETAATASKIGEKNVLDALAEAPAAMPGSASAEHGIKDTSEAVDKRRNTLKDKYQDFSDDVMKASNSYGRTEAEVEASLRSAGIPGNSNGMHNNICYQEISNRMEGK</sequence>
<name>A0ABX7Y5K9_9ACTN</name>
<gene>
    <name evidence="1" type="ORF">J5A65_01760</name>
</gene>
<evidence type="ECO:0000313" key="1">
    <source>
        <dbReference type="EMBL" id="QUC08499.1"/>
    </source>
</evidence>
<protein>
    <submittedName>
        <fullName evidence="1">Uncharacterized protein</fullName>
    </submittedName>
</protein>
<organism evidence="1 2">
    <name type="scientific">Arachnia rubra</name>
    <dbReference type="NCBI Taxonomy" id="1547448"/>
    <lineage>
        <taxon>Bacteria</taxon>
        <taxon>Bacillati</taxon>
        <taxon>Actinomycetota</taxon>
        <taxon>Actinomycetes</taxon>
        <taxon>Propionibacteriales</taxon>
        <taxon>Propionibacteriaceae</taxon>
        <taxon>Arachnia</taxon>
    </lineage>
</organism>
<dbReference type="Proteomes" id="UP000678513">
    <property type="component" value="Chromosome"/>
</dbReference>
<proteinExistence type="predicted"/>
<evidence type="ECO:0000313" key="2">
    <source>
        <dbReference type="Proteomes" id="UP000678513"/>
    </source>
</evidence>
<reference evidence="1 2" key="1">
    <citation type="submission" date="2021-03" db="EMBL/GenBank/DDBJ databases">
        <title>Human Oral Microbial Genomes.</title>
        <authorList>
            <person name="Johnston C.D."/>
            <person name="Chen T."/>
            <person name="Dewhirst F.E."/>
        </authorList>
    </citation>
    <scope>NUCLEOTIDE SEQUENCE [LARGE SCALE GENOMIC DNA]</scope>
    <source>
        <strain evidence="1 2">DSMZ 100122</strain>
    </source>
</reference>